<accession>A0A9D4LQG6</accession>
<reference evidence="1" key="1">
    <citation type="journal article" date="2019" name="bioRxiv">
        <title>The Genome of the Zebra Mussel, Dreissena polymorpha: A Resource for Invasive Species Research.</title>
        <authorList>
            <person name="McCartney M.A."/>
            <person name="Auch B."/>
            <person name="Kono T."/>
            <person name="Mallez S."/>
            <person name="Zhang Y."/>
            <person name="Obille A."/>
            <person name="Becker A."/>
            <person name="Abrahante J.E."/>
            <person name="Garbe J."/>
            <person name="Badalamenti J.P."/>
            <person name="Herman A."/>
            <person name="Mangelson H."/>
            <person name="Liachko I."/>
            <person name="Sullivan S."/>
            <person name="Sone E.D."/>
            <person name="Koren S."/>
            <person name="Silverstein K.A.T."/>
            <person name="Beckman K.B."/>
            <person name="Gohl D.M."/>
        </authorList>
    </citation>
    <scope>NUCLEOTIDE SEQUENCE</scope>
    <source>
        <strain evidence="1">Duluth1</strain>
        <tissue evidence="1">Whole animal</tissue>
    </source>
</reference>
<dbReference type="AlphaFoldDB" id="A0A9D4LQG6"/>
<keyword evidence="2" id="KW-1185">Reference proteome</keyword>
<sequence>MMYRVIKNLVDIRAHHILIPTGVHTRGHANRYLKPFTSVNAYKFSSFSSGIRLWNSLPDGVMSAPSLEVFQTRMGALHE</sequence>
<organism evidence="1 2">
    <name type="scientific">Dreissena polymorpha</name>
    <name type="common">Zebra mussel</name>
    <name type="synonym">Mytilus polymorpha</name>
    <dbReference type="NCBI Taxonomy" id="45954"/>
    <lineage>
        <taxon>Eukaryota</taxon>
        <taxon>Metazoa</taxon>
        <taxon>Spiralia</taxon>
        <taxon>Lophotrochozoa</taxon>
        <taxon>Mollusca</taxon>
        <taxon>Bivalvia</taxon>
        <taxon>Autobranchia</taxon>
        <taxon>Heteroconchia</taxon>
        <taxon>Euheterodonta</taxon>
        <taxon>Imparidentia</taxon>
        <taxon>Neoheterodontei</taxon>
        <taxon>Myida</taxon>
        <taxon>Dreissenoidea</taxon>
        <taxon>Dreissenidae</taxon>
        <taxon>Dreissena</taxon>
    </lineage>
</organism>
<comment type="caution">
    <text evidence="1">The sequence shown here is derived from an EMBL/GenBank/DDBJ whole genome shotgun (WGS) entry which is preliminary data.</text>
</comment>
<evidence type="ECO:0000313" key="2">
    <source>
        <dbReference type="Proteomes" id="UP000828390"/>
    </source>
</evidence>
<protein>
    <submittedName>
        <fullName evidence="1">Uncharacterized protein</fullName>
    </submittedName>
</protein>
<name>A0A9D4LQG6_DREPO</name>
<reference evidence="1" key="2">
    <citation type="submission" date="2020-11" db="EMBL/GenBank/DDBJ databases">
        <authorList>
            <person name="McCartney M.A."/>
            <person name="Auch B."/>
            <person name="Kono T."/>
            <person name="Mallez S."/>
            <person name="Becker A."/>
            <person name="Gohl D.M."/>
            <person name="Silverstein K.A.T."/>
            <person name="Koren S."/>
            <person name="Bechman K.B."/>
            <person name="Herman A."/>
            <person name="Abrahante J.E."/>
            <person name="Garbe J."/>
        </authorList>
    </citation>
    <scope>NUCLEOTIDE SEQUENCE</scope>
    <source>
        <strain evidence="1">Duluth1</strain>
        <tissue evidence="1">Whole animal</tissue>
    </source>
</reference>
<proteinExistence type="predicted"/>
<evidence type="ECO:0000313" key="1">
    <source>
        <dbReference type="EMBL" id="KAH3862054.1"/>
    </source>
</evidence>
<dbReference type="Proteomes" id="UP000828390">
    <property type="component" value="Unassembled WGS sequence"/>
</dbReference>
<gene>
    <name evidence="1" type="ORF">DPMN_025011</name>
</gene>
<dbReference type="EMBL" id="JAIWYP010000002">
    <property type="protein sequence ID" value="KAH3862054.1"/>
    <property type="molecule type" value="Genomic_DNA"/>
</dbReference>